<sequence>MATPQLDFSSIQVRDLEKSREFYQNTLGFEIENENPGAYVFKNEKGASFAIRKPLVDLDRAGKLGWGVALWFSVPDVEKRYDDVRGKEVKIVKDLTDSPFGKVFTVEDPDGYYITFHG</sequence>
<evidence type="ECO:0000259" key="1">
    <source>
        <dbReference type="PROSITE" id="PS51819"/>
    </source>
</evidence>
<protein>
    <submittedName>
        <fullName evidence="2">Glyoxalase</fullName>
    </submittedName>
</protein>
<dbReference type="InterPro" id="IPR029068">
    <property type="entry name" value="Glyas_Bleomycin-R_OHBP_Dase"/>
</dbReference>
<dbReference type="Gene3D" id="3.10.180.10">
    <property type="entry name" value="2,3-Dihydroxybiphenyl 1,2-Dioxygenase, domain 1"/>
    <property type="match status" value="1"/>
</dbReference>
<keyword evidence="3" id="KW-1185">Reference proteome</keyword>
<gene>
    <name evidence="2" type="ORF">GCM10011391_31330</name>
</gene>
<dbReference type="SUPFAM" id="SSF54593">
    <property type="entry name" value="Glyoxalase/Bleomycin resistance protein/Dihydroxybiphenyl dioxygenase"/>
    <property type="match status" value="1"/>
</dbReference>
<dbReference type="RefSeq" id="WP_179234345.1">
    <property type="nucleotide sequence ID" value="NZ_BMIR01000017.1"/>
</dbReference>
<dbReference type="InterPro" id="IPR037523">
    <property type="entry name" value="VOC_core"/>
</dbReference>
<dbReference type="EMBL" id="BMIR01000017">
    <property type="protein sequence ID" value="GGE50320.1"/>
    <property type="molecule type" value="Genomic_DNA"/>
</dbReference>
<name>A0A8J3DYQ4_9BACL</name>
<dbReference type="CDD" id="cd06587">
    <property type="entry name" value="VOC"/>
    <property type="match status" value="1"/>
</dbReference>
<dbReference type="AlphaFoldDB" id="A0A8J3DYQ4"/>
<dbReference type="PROSITE" id="PS51819">
    <property type="entry name" value="VOC"/>
    <property type="match status" value="1"/>
</dbReference>
<evidence type="ECO:0000313" key="3">
    <source>
        <dbReference type="Proteomes" id="UP000628775"/>
    </source>
</evidence>
<dbReference type="InterPro" id="IPR004360">
    <property type="entry name" value="Glyas_Fos-R_dOase_dom"/>
</dbReference>
<proteinExistence type="predicted"/>
<feature type="domain" description="VOC" evidence="1">
    <location>
        <begin position="5"/>
        <end position="118"/>
    </location>
</feature>
<reference evidence="2" key="2">
    <citation type="submission" date="2020-09" db="EMBL/GenBank/DDBJ databases">
        <authorList>
            <person name="Sun Q."/>
            <person name="Zhou Y."/>
        </authorList>
    </citation>
    <scope>NUCLEOTIDE SEQUENCE</scope>
    <source>
        <strain evidence="2">CGMCC 1.15371</strain>
    </source>
</reference>
<comment type="caution">
    <text evidence="2">The sequence shown here is derived from an EMBL/GenBank/DDBJ whole genome shotgun (WGS) entry which is preliminary data.</text>
</comment>
<accession>A0A8J3DYQ4</accession>
<evidence type="ECO:0000313" key="2">
    <source>
        <dbReference type="EMBL" id="GGE50320.1"/>
    </source>
</evidence>
<dbReference type="Proteomes" id="UP000628775">
    <property type="component" value="Unassembled WGS sequence"/>
</dbReference>
<organism evidence="2 3">
    <name type="scientific">Pullulanibacillus camelliae</name>
    <dbReference type="NCBI Taxonomy" id="1707096"/>
    <lineage>
        <taxon>Bacteria</taxon>
        <taxon>Bacillati</taxon>
        <taxon>Bacillota</taxon>
        <taxon>Bacilli</taxon>
        <taxon>Bacillales</taxon>
        <taxon>Sporolactobacillaceae</taxon>
        <taxon>Pullulanibacillus</taxon>
    </lineage>
</organism>
<reference evidence="2" key="1">
    <citation type="journal article" date="2014" name="Int. J. Syst. Evol. Microbiol.">
        <title>Complete genome sequence of Corynebacterium casei LMG S-19264T (=DSM 44701T), isolated from a smear-ripened cheese.</title>
        <authorList>
            <consortium name="US DOE Joint Genome Institute (JGI-PGF)"/>
            <person name="Walter F."/>
            <person name="Albersmeier A."/>
            <person name="Kalinowski J."/>
            <person name="Ruckert C."/>
        </authorList>
    </citation>
    <scope>NUCLEOTIDE SEQUENCE</scope>
    <source>
        <strain evidence="2">CGMCC 1.15371</strain>
    </source>
</reference>
<dbReference type="Pfam" id="PF00903">
    <property type="entry name" value="Glyoxalase"/>
    <property type="match status" value="1"/>
</dbReference>